<name>A0A5B0RMC9_PUCGR</name>
<sequence length="154" mass="16675">MLQPQSRSQRWLKGIRRGYPLSAGGYPLSAGGYPPVPRQCQRIPANGCGWPLFRKKLAGIRVSQRIPAAGRGDGRLEGDPSSHRGTSTSPAGRRHFQPSRYKYLASWKETLSAIEVQVTAAGRGDGRLEGDPSSHRGTGTLQVPRQLEGLPSSC</sequence>
<evidence type="ECO:0000256" key="1">
    <source>
        <dbReference type="SAM" id="MobiDB-lite"/>
    </source>
</evidence>
<organism evidence="2 3">
    <name type="scientific">Puccinia graminis f. sp. tritici</name>
    <dbReference type="NCBI Taxonomy" id="56615"/>
    <lineage>
        <taxon>Eukaryota</taxon>
        <taxon>Fungi</taxon>
        <taxon>Dikarya</taxon>
        <taxon>Basidiomycota</taxon>
        <taxon>Pucciniomycotina</taxon>
        <taxon>Pucciniomycetes</taxon>
        <taxon>Pucciniales</taxon>
        <taxon>Pucciniaceae</taxon>
        <taxon>Puccinia</taxon>
    </lineage>
</organism>
<gene>
    <name evidence="2" type="ORF">PGTUg99_015351</name>
</gene>
<protein>
    <submittedName>
        <fullName evidence="2">Uncharacterized protein</fullName>
    </submittedName>
</protein>
<feature type="compositionally biased region" description="Basic and acidic residues" evidence="1">
    <location>
        <begin position="124"/>
        <end position="134"/>
    </location>
</feature>
<feature type="region of interest" description="Disordered" evidence="1">
    <location>
        <begin position="122"/>
        <end position="154"/>
    </location>
</feature>
<reference evidence="2 3" key="1">
    <citation type="submission" date="2019-05" db="EMBL/GenBank/DDBJ databases">
        <title>Emergence of the Ug99 lineage of the wheat stem rust pathogen through somatic hybridization.</title>
        <authorList>
            <person name="Li F."/>
            <person name="Upadhyaya N.M."/>
            <person name="Sperschneider J."/>
            <person name="Matny O."/>
            <person name="Nguyen-Phuc H."/>
            <person name="Mago R."/>
            <person name="Raley C."/>
            <person name="Miller M.E."/>
            <person name="Silverstein K.A.T."/>
            <person name="Henningsen E."/>
            <person name="Hirsch C.D."/>
            <person name="Visser B."/>
            <person name="Pretorius Z.A."/>
            <person name="Steffenson B.J."/>
            <person name="Schwessinger B."/>
            <person name="Dodds P.N."/>
            <person name="Figueroa M."/>
        </authorList>
    </citation>
    <scope>NUCLEOTIDE SEQUENCE [LARGE SCALE GENOMIC DNA]</scope>
    <source>
        <strain evidence="2 3">Ug99</strain>
    </source>
</reference>
<evidence type="ECO:0000313" key="3">
    <source>
        <dbReference type="Proteomes" id="UP000325313"/>
    </source>
</evidence>
<feature type="region of interest" description="Disordered" evidence="1">
    <location>
        <begin position="64"/>
        <end position="97"/>
    </location>
</feature>
<evidence type="ECO:0000313" key="2">
    <source>
        <dbReference type="EMBL" id="KAA1126215.1"/>
    </source>
</evidence>
<comment type="caution">
    <text evidence="2">The sequence shown here is derived from an EMBL/GenBank/DDBJ whole genome shotgun (WGS) entry which is preliminary data.</text>
</comment>
<dbReference type="EMBL" id="VDEP01000172">
    <property type="protein sequence ID" value="KAA1126215.1"/>
    <property type="molecule type" value="Genomic_DNA"/>
</dbReference>
<feature type="compositionally biased region" description="Basic and acidic residues" evidence="1">
    <location>
        <begin position="72"/>
        <end position="82"/>
    </location>
</feature>
<accession>A0A5B0RMC9</accession>
<dbReference type="Proteomes" id="UP000325313">
    <property type="component" value="Unassembled WGS sequence"/>
</dbReference>
<dbReference type="AlphaFoldDB" id="A0A5B0RMC9"/>
<proteinExistence type="predicted"/>